<accession>A0A4C1UG12</accession>
<keyword evidence="3" id="KW-1185">Reference proteome</keyword>
<dbReference type="EMBL" id="BGZK01000167">
    <property type="protein sequence ID" value="GBP24896.1"/>
    <property type="molecule type" value="Genomic_DNA"/>
</dbReference>
<name>A0A4C1UG12_EUMVA</name>
<evidence type="ECO:0000256" key="1">
    <source>
        <dbReference type="SAM" id="MobiDB-lite"/>
    </source>
</evidence>
<dbReference type="OrthoDB" id="1737200at2759"/>
<organism evidence="2 3">
    <name type="scientific">Eumeta variegata</name>
    <name type="common">Bagworm moth</name>
    <name type="synonym">Eumeta japonica</name>
    <dbReference type="NCBI Taxonomy" id="151549"/>
    <lineage>
        <taxon>Eukaryota</taxon>
        <taxon>Metazoa</taxon>
        <taxon>Ecdysozoa</taxon>
        <taxon>Arthropoda</taxon>
        <taxon>Hexapoda</taxon>
        <taxon>Insecta</taxon>
        <taxon>Pterygota</taxon>
        <taxon>Neoptera</taxon>
        <taxon>Endopterygota</taxon>
        <taxon>Lepidoptera</taxon>
        <taxon>Glossata</taxon>
        <taxon>Ditrysia</taxon>
        <taxon>Tineoidea</taxon>
        <taxon>Psychidae</taxon>
        <taxon>Oiketicinae</taxon>
        <taxon>Eumeta</taxon>
    </lineage>
</organism>
<proteinExistence type="predicted"/>
<dbReference type="Proteomes" id="UP000299102">
    <property type="component" value="Unassembled WGS sequence"/>
</dbReference>
<protein>
    <submittedName>
        <fullName evidence="2">Uncharacterized protein</fullName>
    </submittedName>
</protein>
<feature type="region of interest" description="Disordered" evidence="1">
    <location>
        <begin position="138"/>
        <end position="160"/>
    </location>
</feature>
<sequence length="237" mass="26611">MEAGEGWWCELTKQFTCGLCAVAVSLLLGRIDRWSVKEVVRSALSLARLAQAERNNESYFFNDNTEIETVSIVKWIPSSSPLPTTYNVVHESFFILWIESISGSYPFTWGIQAFDSPEKVGDNRLPWTLATPVELPVRCRPSGKDRRPRPSSPADREFRGAAGHHASQLIIIYYFRSNRWLPNGVNEVICSEPRALAFPSGNGKPGRTWDRPWRCSSPIPGVARPPPSSLHPPYPVC</sequence>
<comment type="caution">
    <text evidence="2">The sequence shown here is derived from an EMBL/GenBank/DDBJ whole genome shotgun (WGS) entry which is preliminary data.</text>
</comment>
<evidence type="ECO:0000313" key="2">
    <source>
        <dbReference type="EMBL" id="GBP24896.1"/>
    </source>
</evidence>
<reference evidence="2 3" key="1">
    <citation type="journal article" date="2019" name="Commun. Biol.">
        <title>The bagworm genome reveals a unique fibroin gene that provides high tensile strength.</title>
        <authorList>
            <person name="Kono N."/>
            <person name="Nakamura H."/>
            <person name="Ohtoshi R."/>
            <person name="Tomita M."/>
            <person name="Numata K."/>
            <person name="Arakawa K."/>
        </authorList>
    </citation>
    <scope>NUCLEOTIDE SEQUENCE [LARGE SCALE GENOMIC DNA]</scope>
</reference>
<gene>
    <name evidence="2" type="ORF">EVAR_12560_1</name>
</gene>
<evidence type="ECO:0000313" key="3">
    <source>
        <dbReference type="Proteomes" id="UP000299102"/>
    </source>
</evidence>
<dbReference type="AlphaFoldDB" id="A0A4C1UG12"/>